<comment type="caution">
    <text evidence="8">The sequence shown here is derived from an EMBL/GenBank/DDBJ whole genome shotgun (WGS) entry which is preliminary data.</text>
</comment>
<dbReference type="PANTHER" id="PTHR41694">
    <property type="entry name" value="ENDOGENOUS RETROVIRUS GROUP K MEMBER POL PROTEIN"/>
    <property type="match status" value="1"/>
</dbReference>
<feature type="non-terminal residue" evidence="8">
    <location>
        <position position="1"/>
    </location>
</feature>
<feature type="domain" description="RNase H type-1" evidence="7">
    <location>
        <begin position="15"/>
        <end position="108"/>
    </location>
</feature>
<keyword evidence="3" id="KW-0540">Nuclease</keyword>
<sequence>KWEWIQKPLRKEKPIPNAITAFTDAGRRSRRAAVVWKIEQQWHHQILEATPHDNLQTLELMAVIWAVSHLLGPLNVVSDSLYVVGVASRIEDATIKEVQNRQLYELFL</sequence>
<reference evidence="8" key="1">
    <citation type="submission" date="2019-09" db="EMBL/GenBank/DDBJ databases">
        <title>Bird 10,000 Genomes (B10K) Project - Family phase.</title>
        <authorList>
            <person name="Zhang G."/>
        </authorList>
    </citation>
    <scope>NUCLEOTIDE SEQUENCE</scope>
    <source>
        <strain evidence="8">OUT-0048</strain>
        <tissue evidence="8">Muscle</tissue>
    </source>
</reference>
<keyword evidence="1" id="KW-0808">Transferase</keyword>
<dbReference type="PROSITE" id="PS50879">
    <property type="entry name" value="RNASE_H_1"/>
    <property type="match status" value="1"/>
</dbReference>
<dbReference type="InterPro" id="IPR002156">
    <property type="entry name" value="RNaseH_domain"/>
</dbReference>
<dbReference type="Pfam" id="PF00075">
    <property type="entry name" value="RNase_H"/>
    <property type="match status" value="1"/>
</dbReference>
<dbReference type="EMBL" id="WBNB01001061">
    <property type="protein sequence ID" value="NXB87733.1"/>
    <property type="molecule type" value="Genomic_DNA"/>
</dbReference>
<keyword evidence="6" id="KW-0695">RNA-directed DNA polymerase</keyword>
<dbReference type="Gene3D" id="3.30.420.10">
    <property type="entry name" value="Ribonuclease H-like superfamily/Ribonuclease H"/>
    <property type="match status" value="1"/>
</dbReference>
<keyword evidence="5" id="KW-0378">Hydrolase</keyword>
<dbReference type="SUPFAM" id="SSF53098">
    <property type="entry name" value="Ribonuclease H-like"/>
    <property type="match status" value="1"/>
</dbReference>
<evidence type="ECO:0000259" key="7">
    <source>
        <dbReference type="PROSITE" id="PS50879"/>
    </source>
</evidence>
<evidence type="ECO:0000256" key="4">
    <source>
        <dbReference type="ARBA" id="ARBA00022759"/>
    </source>
</evidence>
<evidence type="ECO:0000313" key="8">
    <source>
        <dbReference type="EMBL" id="NXB87733.1"/>
    </source>
</evidence>
<dbReference type="GO" id="GO:0004523">
    <property type="term" value="F:RNA-DNA hybrid ribonuclease activity"/>
    <property type="evidence" value="ECO:0007669"/>
    <property type="project" value="InterPro"/>
</dbReference>
<evidence type="ECO:0000256" key="6">
    <source>
        <dbReference type="ARBA" id="ARBA00022918"/>
    </source>
</evidence>
<organism evidence="8 9">
    <name type="scientific">Vidua chalybeata</name>
    <name type="common">Village indigobird</name>
    <dbReference type="NCBI Taxonomy" id="81927"/>
    <lineage>
        <taxon>Eukaryota</taxon>
        <taxon>Metazoa</taxon>
        <taxon>Chordata</taxon>
        <taxon>Craniata</taxon>
        <taxon>Vertebrata</taxon>
        <taxon>Euteleostomi</taxon>
        <taxon>Archelosauria</taxon>
        <taxon>Archosauria</taxon>
        <taxon>Dinosauria</taxon>
        <taxon>Saurischia</taxon>
        <taxon>Theropoda</taxon>
        <taxon>Coelurosauria</taxon>
        <taxon>Aves</taxon>
        <taxon>Neognathae</taxon>
        <taxon>Neoaves</taxon>
        <taxon>Telluraves</taxon>
        <taxon>Australaves</taxon>
        <taxon>Passeriformes</taxon>
        <taxon>Passeroidea</taxon>
        <taxon>Estrildidae</taxon>
        <taxon>Viduinae</taxon>
        <taxon>Vidua</taxon>
    </lineage>
</organism>
<dbReference type="PANTHER" id="PTHR41694:SF3">
    <property type="entry name" value="RNA-DIRECTED DNA POLYMERASE-RELATED"/>
    <property type="match status" value="1"/>
</dbReference>
<evidence type="ECO:0000256" key="2">
    <source>
        <dbReference type="ARBA" id="ARBA00022695"/>
    </source>
</evidence>
<accession>A0A851KCZ4</accession>
<dbReference type="InterPro" id="IPR036397">
    <property type="entry name" value="RNaseH_sf"/>
</dbReference>
<dbReference type="InterPro" id="IPR012337">
    <property type="entry name" value="RNaseH-like_sf"/>
</dbReference>
<protein>
    <submittedName>
        <fullName evidence="8">POK6 protein</fullName>
    </submittedName>
</protein>
<proteinExistence type="predicted"/>
<gene>
    <name evidence="8" type="primary">Ervk6_1</name>
    <name evidence="8" type="ORF">VIDCHA_R16356</name>
</gene>
<evidence type="ECO:0000256" key="1">
    <source>
        <dbReference type="ARBA" id="ARBA00022679"/>
    </source>
</evidence>
<dbReference type="GO" id="GO:0003964">
    <property type="term" value="F:RNA-directed DNA polymerase activity"/>
    <property type="evidence" value="ECO:0007669"/>
    <property type="project" value="UniProtKB-KW"/>
</dbReference>
<keyword evidence="9" id="KW-1185">Reference proteome</keyword>
<dbReference type="AlphaFoldDB" id="A0A851KCZ4"/>
<dbReference type="Proteomes" id="UP000634236">
    <property type="component" value="Unassembled WGS sequence"/>
</dbReference>
<name>A0A851KCZ4_VIDCH</name>
<evidence type="ECO:0000256" key="3">
    <source>
        <dbReference type="ARBA" id="ARBA00022722"/>
    </source>
</evidence>
<evidence type="ECO:0000313" key="9">
    <source>
        <dbReference type="Proteomes" id="UP000634236"/>
    </source>
</evidence>
<feature type="non-terminal residue" evidence="8">
    <location>
        <position position="108"/>
    </location>
</feature>
<dbReference type="GO" id="GO:0035613">
    <property type="term" value="F:RNA stem-loop binding"/>
    <property type="evidence" value="ECO:0007669"/>
    <property type="project" value="TreeGrafter"/>
</dbReference>
<keyword evidence="2" id="KW-0548">Nucleotidyltransferase</keyword>
<keyword evidence="4" id="KW-0255">Endonuclease</keyword>
<evidence type="ECO:0000256" key="5">
    <source>
        <dbReference type="ARBA" id="ARBA00022801"/>
    </source>
</evidence>